<organism evidence="1 2">
    <name type="scientific">Halotia branconii CENA392</name>
    <dbReference type="NCBI Taxonomy" id="1539056"/>
    <lineage>
        <taxon>Bacteria</taxon>
        <taxon>Bacillati</taxon>
        <taxon>Cyanobacteriota</taxon>
        <taxon>Cyanophyceae</taxon>
        <taxon>Nostocales</taxon>
        <taxon>Nodulariaceae</taxon>
        <taxon>Halotia</taxon>
    </lineage>
</organism>
<accession>A0AAJ6NZ12</accession>
<proteinExistence type="predicted"/>
<dbReference type="EMBL" id="CP124544">
    <property type="protein sequence ID" value="WGV29093.1"/>
    <property type="molecule type" value="Genomic_DNA"/>
</dbReference>
<reference evidence="1 2" key="1">
    <citation type="journal article" date="2023" name="Limnol Oceanogr Lett">
        <title>Environmental adaptations by the intertidal Antarctic cyanobacterium Halotia branconii CENA392 as revealed using long-read genome sequencing.</title>
        <authorList>
            <person name="Dextro R.B."/>
            <person name="Delbaje E."/>
            <person name="Freitas P.N.N."/>
            <person name="Geraldes V."/>
            <person name="Pinto E."/>
            <person name="Long P.F."/>
            <person name="Fiore M.F."/>
        </authorList>
    </citation>
    <scope>NUCLEOTIDE SEQUENCE [LARGE SCALE GENOMIC DNA]</scope>
    <source>
        <strain evidence="1 2">CENA392</strain>
        <plasmid evidence="1 2">unnamed1</plasmid>
    </source>
</reference>
<protein>
    <submittedName>
        <fullName evidence="1">Uncharacterized protein</fullName>
    </submittedName>
</protein>
<keyword evidence="1" id="KW-0614">Plasmid</keyword>
<evidence type="ECO:0000313" key="2">
    <source>
        <dbReference type="Proteomes" id="UP001223520"/>
    </source>
</evidence>
<geneLocation type="plasmid" evidence="1 2">
    <name>unnamed1</name>
</geneLocation>
<keyword evidence="2" id="KW-1185">Reference proteome</keyword>
<name>A0AAJ6NZ12_9CYAN</name>
<dbReference type="RefSeq" id="WP_281486289.1">
    <property type="nucleotide sequence ID" value="NZ_CP124544.1"/>
</dbReference>
<evidence type="ECO:0000313" key="1">
    <source>
        <dbReference type="EMBL" id="WGV29093.1"/>
    </source>
</evidence>
<gene>
    <name evidence="1" type="ORF">QI031_31530</name>
</gene>
<dbReference type="AlphaFoldDB" id="A0AAJ6NZ12"/>
<sequence>MTYSPPTPKTWITKFVYSFKEGNFRRILETARFLRRLGGVWQANSLRVISGLAVVITCDTWKDYKQLVTKTKQLSYRIRKLDPQVDLLLLLSPDETITEVTVLATLESFAIRNSQGLSSFNGGKG</sequence>
<dbReference type="Proteomes" id="UP001223520">
    <property type="component" value="Plasmid unnamed1"/>
</dbReference>
<dbReference type="KEGG" id="hbq:QI031_31530"/>